<organism evidence="10 11">
    <name type="scientific">Cadophora malorum</name>
    <dbReference type="NCBI Taxonomy" id="108018"/>
    <lineage>
        <taxon>Eukaryota</taxon>
        <taxon>Fungi</taxon>
        <taxon>Dikarya</taxon>
        <taxon>Ascomycota</taxon>
        <taxon>Pezizomycotina</taxon>
        <taxon>Leotiomycetes</taxon>
        <taxon>Helotiales</taxon>
        <taxon>Ploettnerulaceae</taxon>
        <taxon>Cadophora</taxon>
    </lineage>
</organism>
<evidence type="ECO:0000256" key="2">
    <source>
        <dbReference type="ARBA" id="ARBA00022448"/>
    </source>
</evidence>
<dbReference type="GO" id="GO:0140359">
    <property type="term" value="F:ABC-type transporter activity"/>
    <property type="evidence" value="ECO:0007669"/>
    <property type="project" value="InterPro"/>
</dbReference>
<keyword evidence="4" id="KW-0547">Nucleotide-binding</keyword>
<dbReference type="InterPro" id="IPR017871">
    <property type="entry name" value="ABC_transporter-like_CS"/>
</dbReference>
<dbReference type="CDD" id="cd03213">
    <property type="entry name" value="ABCG_EPDR"/>
    <property type="match status" value="1"/>
</dbReference>
<feature type="transmembrane region" description="Helical" evidence="8">
    <location>
        <begin position="833"/>
        <end position="855"/>
    </location>
</feature>
<dbReference type="InterPro" id="IPR003439">
    <property type="entry name" value="ABC_transporter-like_ATP-bd"/>
</dbReference>
<keyword evidence="5" id="KW-0067">ATP-binding</keyword>
<dbReference type="SUPFAM" id="SSF52540">
    <property type="entry name" value="P-loop containing nucleoside triphosphate hydrolases"/>
    <property type="match status" value="1"/>
</dbReference>
<name>A0A8H7TJT4_9HELO</name>
<dbReference type="GO" id="GO:0016020">
    <property type="term" value="C:membrane"/>
    <property type="evidence" value="ECO:0007669"/>
    <property type="project" value="UniProtKB-SubCell"/>
</dbReference>
<dbReference type="InterPro" id="IPR003593">
    <property type="entry name" value="AAA+_ATPase"/>
</dbReference>
<keyword evidence="6 8" id="KW-1133">Transmembrane helix</keyword>
<evidence type="ECO:0000256" key="5">
    <source>
        <dbReference type="ARBA" id="ARBA00022840"/>
    </source>
</evidence>
<keyword evidence="3 8" id="KW-0812">Transmembrane</keyword>
<dbReference type="PROSITE" id="PS50893">
    <property type="entry name" value="ABC_TRANSPORTER_2"/>
    <property type="match status" value="1"/>
</dbReference>
<dbReference type="InterPro" id="IPR027417">
    <property type="entry name" value="P-loop_NTPase"/>
</dbReference>
<keyword evidence="7 8" id="KW-0472">Membrane</keyword>
<dbReference type="InterPro" id="IPR050352">
    <property type="entry name" value="ABCG_transporters"/>
</dbReference>
<feature type="transmembrane region" description="Helical" evidence="8">
    <location>
        <begin position="141"/>
        <end position="160"/>
    </location>
</feature>
<dbReference type="GO" id="GO:0005524">
    <property type="term" value="F:ATP binding"/>
    <property type="evidence" value="ECO:0007669"/>
    <property type="project" value="UniProtKB-KW"/>
</dbReference>
<feature type="transmembrane region" description="Helical" evidence="8">
    <location>
        <begin position="650"/>
        <end position="670"/>
    </location>
</feature>
<protein>
    <recommendedName>
        <fullName evidence="9">ABC transporter domain-containing protein</fullName>
    </recommendedName>
</protein>
<dbReference type="InterPro" id="IPR043926">
    <property type="entry name" value="ABCG_dom"/>
</dbReference>
<dbReference type="AlphaFoldDB" id="A0A8H7TJT4"/>
<dbReference type="SMART" id="SM00382">
    <property type="entry name" value="AAA"/>
    <property type="match status" value="1"/>
</dbReference>
<dbReference type="OrthoDB" id="66620at2759"/>
<reference evidence="10" key="1">
    <citation type="submission" date="2021-02" db="EMBL/GenBank/DDBJ databases">
        <title>Genome sequence Cadophora malorum strain M34.</title>
        <authorList>
            <person name="Stefanovic E."/>
            <person name="Vu D."/>
            <person name="Scully C."/>
            <person name="Dijksterhuis J."/>
            <person name="Roader J."/>
            <person name="Houbraken J."/>
        </authorList>
    </citation>
    <scope>NUCLEOTIDE SEQUENCE</scope>
    <source>
        <strain evidence="10">M34</strain>
    </source>
</reference>
<feature type="transmembrane region" description="Helical" evidence="8">
    <location>
        <begin position="724"/>
        <end position="744"/>
    </location>
</feature>
<keyword evidence="2" id="KW-0813">Transport</keyword>
<evidence type="ECO:0000313" key="11">
    <source>
        <dbReference type="Proteomes" id="UP000664132"/>
    </source>
</evidence>
<dbReference type="FunFam" id="3.40.50.300:FF:000367">
    <property type="entry name" value="ABC transporter G family member 24"/>
    <property type="match status" value="1"/>
</dbReference>
<gene>
    <name evidence="10" type="ORF">IFR04_006347</name>
</gene>
<dbReference type="Proteomes" id="UP000664132">
    <property type="component" value="Unassembled WGS sequence"/>
</dbReference>
<comment type="caution">
    <text evidence="10">The sequence shown here is derived from an EMBL/GenBank/DDBJ whole genome shotgun (WGS) entry which is preliminary data.</text>
</comment>
<dbReference type="Pfam" id="PF19055">
    <property type="entry name" value="ABC2_membrane_7"/>
    <property type="match status" value="2"/>
</dbReference>
<feature type="transmembrane region" description="Helical" evidence="8">
    <location>
        <begin position="756"/>
        <end position="774"/>
    </location>
</feature>
<dbReference type="Pfam" id="PF00005">
    <property type="entry name" value="ABC_tran"/>
    <property type="match status" value="1"/>
</dbReference>
<feature type="transmembrane region" description="Helical" evidence="8">
    <location>
        <begin position="691"/>
        <end position="712"/>
    </location>
</feature>
<feature type="domain" description="ABC transporter" evidence="9">
    <location>
        <begin position="272"/>
        <end position="511"/>
    </location>
</feature>
<keyword evidence="11" id="KW-1185">Reference proteome</keyword>
<proteinExistence type="predicted"/>
<dbReference type="PANTHER" id="PTHR48041">
    <property type="entry name" value="ABC TRANSPORTER G FAMILY MEMBER 28"/>
    <property type="match status" value="1"/>
</dbReference>
<evidence type="ECO:0000256" key="8">
    <source>
        <dbReference type="SAM" id="Phobius"/>
    </source>
</evidence>
<evidence type="ECO:0000256" key="1">
    <source>
        <dbReference type="ARBA" id="ARBA00004141"/>
    </source>
</evidence>
<evidence type="ECO:0000256" key="4">
    <source>
        <dbReference type="ARBA" id="ARBA00022741"/>
    </source>
</evidence>
<sequence length="860" mass="94959">MAGDLPPSIANNETLMAELRNQTGQCILPGAVAIQIQNGTEWQQSGCNLGFYCKNNTIDNPPSYCPPHPVCAVSRLHGGSCPVPQGAYEPIMCPAKWYCPRGGMEKIICPAGSYCPRGSIEPLKCGPGARCVEGTIKSMSFLPLGILIIVDLVLITLTILDKLRERYKKKGMKGPRVNKKALLARGAGRFHGNAYQELEDNNGFDDNDYQMESRITSMQRRPTGFEQLGASEAAFLFQDQLKRDDGSQKTDLHLFVESLSKCLGATKFGLSFEFQDLAFKPPKSNRKILSEVSGTIHAGSLWGVMGASGAGKSTFVNVLMGKQSNTGGVTKVNGVAGKIAKYKKIIGYVPQDDIVLPELTVRENILHSARIRLPCTWSDSEIHHHVDILISCLQLAHVQDSLVGSTAAPVISGGQRKRVSIGMELAAAPMALFLDEPTSGLDATAAASIMSTLKALSRLGMTIVTIIHQPRQEIFESLDSLVLLGQGRMIYCGPQIEMQPHFESIDFRFPPHSNPADVMGDIIAGEGRSYKRVGDSTVESLIQYWSTGRHTSLAPEQDKARPVSMIEINSLSQTVKIRGAPWYKQIYLCFSRSILQQYRMKSSFYFEIGVGALAGFLIGLSQLSQNGQNFRGIFHHPYDMLSSSADYASVPQMSLLVGLAVGLTASAPGVKIFGEEKLVYWREAAAGHNRFAYYIGKVLSTFPRMVLANFHFTTLFMLLTTPRITYLSSFTANMLYYYCIYGLASVISMITRREDGPLLAVMMSLIVGVLNGMSPSLKKVRLWKVIWIWRASPGTWLSEAYFTANVTPLEYLYQIDIARANLGYHLNEFGKDLLVLFAIGTVYRVLAFLGLRFMWMDRQR</sequence>
<feature type="transmembrane region" description="Helical" evidence="8">
    <location>
        <begin position="604"/>
        <end position="623"/>
    </location>
</feature>
<comment type="subcellular location">
    <subcellularLocation>
        <location evidence="1">Membrane</location>
        <topology evidence="1">Multi-pass membrane protein</topology>
    </subcellularLocation>
</comment>
<evidence type="ECO:0000256" key="3">
    <source>
        <dbReference type="ARBA" id="ARBA00022692"/>
    </source>
</evidence>
<dbReference type="PANTHER" id="PTHR48041:SF91">
    <property type="entry name" value="ABC TRANSPORTER G FAMILY MEMBER 28"/>
    <property type="match status" value="1"/>
</dbReference>
<dbReference type="EMBL" id="JAFJYH010000082">
    <property type="protein sequence ID" value="KAG4420527.1"/>
    <property type="molecule type" value="Genomic_DNA"/>
</dbReference>
<dbReference type="GO" id="GO:0016887">
    <property type="term" value="F:ATP hydrolysis activity"/>
    <property type="evidence" value="ECO:0007669"/>
    <property type="project" value="InterPro"/>
</dbReference>
<evidence type="ECO:0000256" key="7">
    <source>
        <dbReference type="ARBA" id="ARBA00023136"/>
    </source>
</evidence>
<evidence type="ECO:0000259" key="9">
    <source>
        <dbReference type="PROSITE" id="PS50893"/>
    </source>
</evidence>
<evidence type="ECO:0000313" key="10">
    <source>
        <dbReference type="EMBL" id="KAG4420527.1"/>
    </source>
</evidence>
<accession>A0A8H7TJT4</accession>
<evidence type="ECO:0000256" key="6">
    <source>
        <dbReference type="ARBA" id="ARBA00022989"/>
    </source>
</evidence>
<dbReference type="Gene3D" id="3.40.50.300">
    <property type="entry name" value="P-loop containing nucleotide triphosphate hydrolases"/>
    <property type="match status" value="1"/>
</dbReference>
<dbReference type="PROSITE" id="PS00211">
    <property type="entry name" value="ABC_TRANSPORTER_1"/>
    <property type="match status" value="1"/>
</dbReference>
<dbReference type="SMART" id="SM01411">
    <property type="entry name" value="Ephrin_rec_like"/>
    <property type="match status" value="1"/>
</dbReference>